<feature type="non-terminal residue" evidence="2">
    <location>
        <position position="1"/>
    </location>
</feature>
<keyword evidence="1" id="KW-1133">Transmembrane helix</keyword>
<keyword evidence="1" id="KW-0472">Membrane</keyword>
<feature type="transmembrane region" description="Helical" evidence="1">
    <location>
        <begin position="66"/>
        <end position="90"/>
    </location>
</feature>
<proteinExistence type="predicted"/>
<protein>
    <submittedName>
        <fullName evidence="2">Uncharacterized protein</fullName>
    </submittedName>
</protein>
<evidence type="ECO:0000313" key="2">
    <source>
        <dbReference type="EMBL" id="SVC55335.1"/>
    </source>
</evidence>
<reference evidence="2" key="1">
    <citation type="submission" date="2018-05" db="EMBL/GenBank/DDBJ databases">
        <authorList>
            <person name="Lanie J.A."/>
            <person name="Ng W.-L."/>
            <person name="Kazmierczak K.M."/>
            <person name="Andrzejewski T.M."/>
            <person name="Davidsen T.M."/>
            <person name="Wayne K.J."/>
            <person name="Tettelin H."/>
            <person name="Glass J.I."/>
            <person name="Rusch D."/>
            <person name="Podicherti R."/>
            <person name="Tsui H.-C.T."/>
            <person name="Winkler M.E."/>
        </authorList>
    </citation>
    <scope>NUCLEOTIDE SEQUENCE</scope>
</reference>
<organism evidence="2">
    <name type="scientific">marine metagenome</name>
    <dbReference type="NCBI Taxonomy" id="408172"/>
    <lineage>
        <taxon>unclassified sequences</taxon>
        <taxon>metagenomes</taxon>
        <taxon>ecological metagenomes</taxon>
    </lineage>
</organism>
<dbReference type="AlphaFoldDB" id="A0A382N4U1"/>
<sequence length="125" mass="14389">VLHFLTLIASAMVPKTLDWKGELAKLMPFLRTLFWVYGAFIVLTIIAFGVLSVLHFRELGSDNPTLLARSVCAFIAIFWGVRLVVALFIFDAREFLTTWYFKVGYHLLTLTFIYQTVTYGYCAFF</sequence>
<keyword evidence="1" id="KW-0812">Transmembrane</keyword>
<gene>
    <name evidence="2" type="ORF">METZ01_LOCUS308189</name>
</gene>
<feature type="transmembrane region" description="Helical" evidence="1">
    <location>
        <begin position="34"/>
        <end position="54"/>
    </location>
</feature>
<accession>A0A382N4U1</accession>
<dbReference type="EMBL" id="UINC01097542">
    <property type="protein sequence ID" value="SVC55335.1"/>
    <property type="molecule type" value="Genomic_DNA"/>
</dbReference>
<name>A0A382N4U1_9ZZZZ</name>
<evidence type="ECO:0000256" key="1">
    <source>
        <dbReference type="SAM" id="Phobius"/>
    </source>
</evidence>
<feature type="transmembrane region" description="Helical" evidence="1">
    <location>
        <begin position="105"/>
        <end position="124"/>
    </location>
</feature>